<dbReference type="EMBL" id="JAWSTH010000015">
    <property type="protein sequence ID" value="MDW5594285.1"/>
    <property type="molecule type" value="Genomic_DNA"/>
</dbReference>
<proteinExistence type="predicted"/>
<evidence type="ECO:0000256" key="1">
    <source>
        <dbReference type="SAM" id="SignalP"/>
    </source>
</evidence>
<feature type="chain" id="PRO_5046040167" evidence="1">
    <location>
        <begin position="24"/>
        <end position="306"/>
    </location>
</feature>
<dbReference type="RefSeq" id="WP_318596556.1">
    <property type="nucleotide sequence ID" value="NZ_JAWSTH010000015.1"/>
</dbReference>
<protein>
    <submittedName>
        <fullName evidence="2">Uncharacterized protein</fullName>
    </submittedName>
</protein>
<keyword evidence="3" id="KW-1185">Reference proteome</keyword>
<evidence type="ECO:0000313" key="3">
    <source>
        <dbReference type="Proteomes" id="UP001284601"/>
    </source>
</evidence>
<feature type="signal peptide" evidence="1">
    <location>
        <begin position="1"/>
        <end position="23"/>
    </location>
</feature>
<gene>
    <name evidence="2" type="ORF">R7226_08055</name>
</gene>
<name>A0ABU4HM15_9ACTN</name>
<keyword evidence="1" id="KW-0732">Signal</keyword>
<organism evidence="2 3">
    <name type="scientific">Conexibacter stalactiti</name>
    <dbReference type="NCBI Taxonomy" id="1940611"/>
    <lineage>
        <taxon>Bacteria</taxon>
        <taxon>Bacillati</taxon>
        <taxon>Actinomycetota</taxon>
        <taxon>Thermoleophilia</taxon>
        <taxon>Solirubrobacterales</taxon>
        <taxon>Conexibacteraceae</taxon>
        <taxon>Conexibacter</taxon>
    </lineage>
</organism>
<dbReference type="Proteomes" id="UP001284601">
    <property type="component" value="Unassembled WGS sequence"/>
</dbReference>
<evidence type="ECO:0000313" key="2">
    <source>
        <dbReference type="EMBL" id="MDW5594285.1"/>
    </source>
</evidence>
<accession>A0ABU4HM15</accession>
<sequence>MRRTILSAAAGAAIALTALPAGAAAISREDAAAQRLESRAIALINAATRAMRAADTSCVQQFDPEHETTVTHDAPSQAMRDTFALLRRPEIPADREFAADLPRFPFSFAEGVYIDWIRLARAADGSEHYLVIAKSRDLPEPLTRACLRTRHRLLVDLLDGAGPRLRRLTLSEEARLNRQEHPAGGFPAREVIFGFGGGAGGGGVDLARFRRHGLFGSSQRGSEDRSTVSGFVPDGVATIEAIYPERVSRGPHRPAIVYGEEIRLTLPVQDNVVAFKVDRPAEDAMPPQMIWRAADGTVVRTVREPR</sequence>
<comment type="caution">
    <text evidence="2">The sequence shown here is derived from an EMBL/GenBank/DDBJ whole genome shotgun (WGS) entry which is preliminary data.</text>
</comment>
<reference evidence="3" key="1">
    <citation type="submission" date="2023-07" db="EMBL/GenBank/DDBJ databases">
        <title>Conexibacter stalactiti sp. nov., isolated from stalactites in a lava cave and emended description of the genus Conexibacter.</title>
        <authorList>
            <person name="Lee S.D."/>
        </authorList>
    </citation>
    <scope>NUCLEOTIDE SEQUENCE [LARGE SCALE GENOMIC DNA]</scope>
    <source>
        <strain evidence="3">KCTC 39840</strain>
    </source>
</reference>